<feature type="transmembrane region" description="Helical" evidence="1">
    <location>
        <begin position="272"/>
        <end position="291"/>
    </location>
</feature>
<comment type="caution">
    <text evidence="2">The sequence shown here is derived from an EMBL/GenBank/DDBJ whole genome shotgun (WGS) entry which is preliminary data.</text>
</comment>
<name>A0A9D2BNQ8_9FIRM</name>
<dbReference type="GO" id="GO:0140359">
    <property type="term" value="F:ABC-type transporter activity"/>
    <property type="evidence" value="ECO:0007669"/>
    <property type="project" value="InterPro"/>
</dbReference>
<accession>A0A9D2BNQ8</accession>
<keyword evidence="1" id="KW-1133">Transmembrane helix</keyword>
<dbReference type="PANTHER" id="PTHR37305">
    <property type="entry name" value="INTEGRAL MEMBRANE PROTEIN-RELATED"/>
    <property type="match status" value="1"/>
</dbReference>
<dbReference type="EMBL" id="DXET01000287">
    <property type="protein sequence ID" value="HIX82796.1"/>
    <property type="molecule type" value="Genomic_DNA"/>
</dbReference>
<dbReference type="Pfam" id="PF12679">
    <property type="entry name" value="ABC2_membrane_2"/>
    <property type="match status" value="1"/>
</dbReference>
<reference evidence="2" key="1">
    <citation type="journal article" date="2021" name="PeerJ">
        <title>Extensive microbial diversity within the chicken gut microbiome revealed by metagenomics and culture.</title>
        <authorList>
            <person name="Gilroy R."/>
            <person name="Ravi A."/>
            <person name="Getino M."/>
            <person name="Pursley I."/>
            <person name="Horton D.L."/>
            <person name="Alikhan N.F."/>
            <person name="Baker D."/>
            <person name="Gharbi K."/>
            <person name="Hall N."/>
            <person name="Watson M."/>
            <person name="Adriaenssens E.M."/>
            <person name="Foster-Nyarko E."/>
            <person name="Jarju S."/>
            <person name="Secka A."/>
            <person name="Antonio M."/>
            <person name="Oren A."/>
            <person name="Chaudhuri R.R."/>
            <person name="La Ragione R."/>
            <person name="Hildebrand F."/>
            <person name="Pallen M.J."/>
        </authorList>
    </citation>
    <scope>NUCLEOTIDE SEQUENCE</scope>
    <source>
        <strain evidence="2">ChiGjej1B1-14440</strain>
    </source>
</reference>
<feature type="transmembrane region" description="Helical" evidence="1">
    <location>
        <begin position="149"/>
        <end position="170"/>
    </location>
</feature>
<dbReference type="GO" id="GO:0005886">
    <property type="term" value="C:plasma membrane"/>
    <property type="evidence" value="ECO:0007669"/>
    <property type="project" value="UniProtKB-SubCell"/>
</dbReference>
<evidence type="ECO:0000256" key="1">
    <source>
        <dbReference type="SAM" id="Phobius"/>
    </source>
</evidence>
<keyword evidence="1" id="KW-0472">Membrane</keyword>
<dbReference type="AlphaFoldDB" id="A0A9D2BNQ8"/>
<feature type="transmembrane region" description="Helical" evidence="1">
    <location>
        <begin position="57"/>
        <end position="83"/>
    </location>
</feature>
<reference evidence="2" key="2">
    <citation type="submission" date="2021-04" db="EMBL/GenBank/DDBJ databases">
        <authorList>
            <person name="Gilroy R."/>
        </authorList>
    </citation>
    <scope>NUCLEOTIDE SEQUENCE</scope>
    <source>
        <strain evidence="2">ChiGjej1B1-14440</strain>
    </source>
</reference>
<protein>
    <submittedName>
        <fullName evidence="2">ABC transporter permease</fullName>
    </submittedName>
</protein>
<keyword evidence="1" id="KW-0812">Transmembrane</keyword>
<evidence type="ECO:0000313" key="3">
    <source>
        <dbReference type="Proteomes" id="UP000886724"/>
    </source>
</evidence>
<feature type="transmembrane region" description="Helical" evidence="1">
    <location>
        <begin position="182"/>
        <end position="202"/>
    </location>
</feature>
<gene>
    <name evidence="2" type="ORF">H9980_12635</name>
</gene>
<dbReference type="Proteomes" id="UP000886724">
    <property type="component" value="Unassembled WGS sequence"/>
</dbReference>
<organism evidence="2 3">
    <name type="scientific">Candidatus Erysipelatoclostridium merdavium</name>
    <dbReference type="NCBI Taxonomy" id="2838566"/>
    <lineage>
        <taxon>Bacteria</taxon>
        <taxon>Bacillati</taxon>
        <taxon>Bacillota</taxon>
        <taxon>Erysipelotrichia</taxon>
        <taxon>Erysipelotrichales</taxon>
        <taxon>Erysipelotrichales incertae sedis</taxon>
    </lineage>
</organism>
<dbReference type="PANTHER" id="PTHR37305:SF1">
    <property type="entry name" value="MEMBRANE PROTEIN"/>
    <property type="match status" value="1"/>
</dbReference>
<evidence type="ECO:0000313" key="2">
    <source>
        <dbReference type="EMBL" id="HIX82796.1"/>
    </source>
</evidence>
<sequence>MKVLLKKTFIKMFKPVPALVSVLISGALGFVLSRVYLNLFNQNTSYSNLALNIEIMYIVFGFVFLSGLVIWVIVANYATGLFASEIHEGTIRLLLSKPISRLQLVLGKILGLFLGAIGYLLIIYAAFIFSFTLSSQVEKDILEVILKDSIMFIGYGIVLIFIIGSIGSFLSSCFKKKAPAVILLVFLAMIVFGIIPIMRLYMQDIYNSWHLYYFDINYHLALISHQFFGLVSNLEAPLSQLNMLNLFTNLFINAMPDYDLGNYAIDFFNNSLNGTLIMIVYIAGSCLLYGLTYKNILNKDI</sequence>
<proteinExistence type="predicted"/>
<feature type="transmembrane region" description="Helical" evidence="1">
    <location>
        <begin position="104"/>
        <end position="129"/>
    </location>
</feature>